<dbReference type="InterPro" id="IPR025533">
    <property type="entry name" value="DUF4419"/>
</dbReference>
<evidence type="ECO:0000313" key="1">
    <source>
        <dbReference type="EMBL" id="QFQ12606.1"/>
    </source>
</evidence>
<dbReference type="AlphaFoldDB" id="A0A5P8E6P9"/>
<dbReference type="Proteomes" id="UP000249375">
    <property type="component" value="Chromosome"/>
</dbReference>
<dbReference type="Pfam" id="PF14388">
    <property type="entry name" value="DUF4419"/>
    <property type="match status" value="1"/>
</dbReference>
<evidence type="ECO:0000313" key="2">
    <source>
        <dbReference type="Proteomes" id="UP000249375"/>
    </source>
</evidence>
<sequence length="470" mass="53765">MKRQGIFTFILISLLTMTGHAEDIKIINRADGSITFVVDEDLTPINDRYRHKLFTGGDIADNMLNDEQISDEVLGIIATSFAMENNLYPMGKDAFYKTVVEAYANHQSLTISPDMIWLIICQGFARYVNAHTEEMRPKLVNHEGKMDLVVETKKDLLTEDVDWPSLIDNISSQIDKYTKNNVAKIVTSDFTTTGQVERVASQITLMESVKSYFEYIIYRIVCGIPSVTLQGTVSDWQRVLEKTMQLKAYGLEPWVNELEPILKEFIQAADGHPNQVFWKGIVRKQSIDKLKGGGCIPEKPTELDGWLLKLFPDENGQTLDKINHKKNMPSEYVRVRFKYRTINPANGNLISEMPMELWAGFIGAKVDTTNNILTPKIGWLVRVAEGDDYTLNKLKKNNENGRGIELRIKEVPEMLSQLGYIKSLRLVFTDKVVLPEWMDNMTIDEFIISGKMTEEEKANIRKRFHNIKIQ</sequence>
<keyword evidence="2" id="KW-1185">Reference proteome</keyword>
<dbReference type="PANTHER" id="PTHR31252">
    <property type="entry name" value="DUF4419 DOMAIN-CONTAINING PROTEIN"/>
    <property type="match status" value="1"/>
</dbReference>
<protein>
    <submittedName>
        <fullName evidence="1">DUF4419 domain-containing protein</fullName>
    </submittedName>
</protein>
<gene>
    <name evidence="1" type="ORF">C7Y71_006030</name>
</gene>
<accession>A0A5P8E6P9</accession>
<dbReference type="OrthoDB" id="9806766at2"/>
<reference evidence="1 2" key="1">
    <citation type="submission" date="2018-11" db="EMBL/GenBank/DDBJ databases">
        <authorList>
            <person name="Na S.W."/>
            <person name="Baik M."/>
        </authorList>
    </citation>
    <scope>NUCLEOTIDE SEQUENCE [LARGE SCALE GENOMIC DNA]</scope>
    <source>
        <strain evidence="1 2">E39</strain>
    </source>
</reference>
<organism evidence="1 2">
    <name type="scientific">Pseudoprevotella muciniphila</name>
    <dbReference type="NCBI Taxonomy" id="2133944"/>
    <lineage>
        <taxon>Bacteria</taxon>
        <taxon>Pseudomonadati</taxon>
        <taxon>Bacteroidota</taxon>
        <taxon>Bacteroidia</taxon>
        <taxon>Bacteroidales</taxon>
        <taxon>Prevotellaceae</taxon>
        <taxon>Pseudoprevotella</taxon>
    </lineage>
</organism>
<dbReference type="EMBL" id="CP033459">
    <property type="protein sequence ID" value="QFQ12606.1"/>
    <property type="molecule type" value="Genomic_DNA"/>
</dbReference>
<name>A0A5P8E6P9_9BACT</name>
<dbReference type="PANTHER" id="PTHR31252:SF11">
    <property type="entry name" value="DUF4419 DOMAIN-CONTAINING PROTEIN"/>
    <property type="match status" value="1"/>
</dbReference>
<proteinExistence type="predicted"/>
<dbReference type="KEGG" id="alq:C7Y71_006030"/>